<dbReference type="PANTHER" id="PTHR33209:SF1">
    <property type="entry name" value="PEPTIDASE S49 DOMAIN-CONTAINING PROTEIN"/>
    <property type="match status" value="1"/>
</dbReference>
<comment type="similarity">
    <text evidence="2">Belongs to the peptidase S49 family.</text>
</comment>
<dbReference type="NCBIfam" id="TIGR00705">
    <property type="entry name" value="SppA_67K"/>
    <property type="match status" value="1"/>
</dbReference>
<comment type="caution">
    <text evidence="8">The sequence shown here is derived from an EMBL/GenBank/DDBJ whole genome shotgun (WGS) entry which is preliminary data.</text>
</comment>
<evidence type="ECO:0000256" key="1">
    <source>
        <dbReference type="ARBA" id="ARBA00004370"/>
    </source>
</evidence>
<evidence type="ECO:0000313" key="9">
    <source>
        <dbReference type="Proteomes" id="UP001172083"/>
    </source>
</evidence>
<evidence type="ECO:0000256" key="2">
    <source>
        <dbReference type="ARBA" id="ARBA00008683"/>
    </source>
</evidence>
<sequence>MKFLRNLLATLTGLFIFSLIAILFIMGIVAVATTEDEVVVKENSVLHIKLNKPVGERAYQDPFNELFTQSSSNIGLIELIASIQDAKENDKIKGIYLESGIPIAGFASLEAIRNALNDFKTSGKFITCYSEIYTEGGYYLASTADDIYVNPRGYFEFNGIGAKITFLKGMFDKLEIEPEIFRVGDFKSAVEPFIRKDMSPENRAQLESLLSSIYDHFLDKVADSRSIPMEKLTLMSDSMKVRNPKQALENELVTGLKYFDEVLDELKSKLELEEDDKINFIGFENYHKSISNKNTSKNRVAVIIGSGEIMGGNGDNSTIGSTSFAKEIRKARKDDKVKAVVVRVNSPGGSALASDVIWREIMLTKEVKPVIASLSDYAASGGYYITMGCDAIVAEPSTITGSIGIFLTMFNLGNFMENKLGLTTDAVNTGVYTDLYTFTRSLSEGERHIIQTSVNEGYEDFVTKAANNRNMSVEDLKKVASGRVWSGTQALENGLVDKIGGLEEAIGLAVEAADIAEDYKIKYYPRQKSFIEQVREEFSNDLESKFLKYKTGELYPLIKQIKSLENLKGIQARMLYDITLE</sequence>
<evidence type="ECO:0000256" key="3">
    <source>
        <dbReference type="ARBA" id="ARBA00022670"/>
    </source>
</evidence>
<dbReference type="InterPro" id="IPR004634">
    <property type="entry name" value="Pept_S49_pIV"/>
</dbReference>
<dbReference type="InterPro" id="IPR029045">
    <property type="entry name" value="ClpP/crotonase-like_dom_sf"/>
</dbReference>
<evidence type="ECO:0000256" key="5">
    <source>
        <dbReference type="ARBA" id="ARBA00022825"/>
    </source>
</evidence>
<dbReference type="SUPFAM" id="SSF52096">
    <property type="entry name" value="ClpP/crotonase"/>
    <property type="match status" value="2"/>
</dbReference>
<dbReference type="InterPro" id="IPR047217">
    <property type="entry name" value="S49_SppA_67K_type_N"/>
</dbReference>
<comment type="subcellular location">
    <subcellularLocation>
        <location evidence="1">Membrane</location>
    </subcellularLocation>
</comment>
<organism evidence="8 9">
    <name type="scientific">Agaribacillus aureus</name>
    <dbReference type="NCBI Taxonomy" id="3051825"/>
    <lineage>
        <taxon>Bacteria</taxon>
        <taxon>Pseudomonadati</taxon>
        <taxon>Bacteroidota</taxon>
        <taxon>Cytophagia</taxon>
        <taxon>Cytophagales</taxon>
        <taxon>Splendidivirgaceae</taxon>
        <taxon>Agaribacillus</taxon>
    </lineage>
</organism>
<dbReference type="Pfam" id="PF01343">
    <property type="entry name" value="Peptidase_S49"/>
    <property type="match status" value="2"/>
</dbReference>
<gene>
    <name evidence="8" type="primary">sppA</name>
    <name evidence="8" type="ORF">QQ020_06280</name>
</gene>
<evidence type="ECO:0000259" key="7">
    <source>
        <dbReference type="Pfam" id="PF01343"/>
    </source>
</evidence>
<keyword evidence="9" id="KW-1185">Reference proteome</keyword>
<dbReference type="Proteomes" id="UP001172083">
    <property type="component" value="Unassembled WGS sequence"/>
</dbReference>
<name>A0ABT8L3Q6_9BACT</name>
<reference evidence="8" key="1">
    <citation type="submission" date="2023-06" db="EMBL/GenBank/DDBJ databases">
        <title>Genomic of Agaribacillus aureum.</title>
        <authorList>
            <person name="Wang G."/>
        </authorList>
    </citation>
    <scope>NUCLEOTIDE SEQUENCE</scope>
    <source>
        <strain evidence="8">BMA12</strain>
    </source>
</reference>
<dbReference type="Gene3D" id="3.90.226.10">
    <property type="entry name" value="2-enoyl-CoA Hydratase, Chain A, domain 1"/>
    <property type="match status" value="4"/>
</dbReference>
<proteinExistence type="inferred from homology"/>
<accession>A0ABT8L3Q6</accession>
<keyword evidence="3" id="KW-0645">Protease</keyword>
<keyword evidence="6" id="KW-0472">Membrane</keyword>
<keyword evidence="4" id="KW-0378">Hydrolase</keyword>
<dbReference type="CDD" id="cd07018">
    <property type="entry name" value="S49_SppA_67K_type"/>
    <property type="match status" value="1"/>
</dbReference>
<keyword evidence="5" id="KW-0720">Serine protease</keyword>
<protein>
    <submittedName>
        <fullName evidence="8">Signal peptide peptidase SppA</fullName>
    </submittedName>
</protein>
<dbReference type="InterPro" id="IPR047272">
    <property type="entry name" value="S49_SppA_C"/>
</dbReference>
<dbReference type="EMBL" id="JAUJEB010000001">
    <property type="protein sequence ID" value="MDN5211646.1"/>
    <property type="molecule type" value="Genomic_DNA"/>
</dbReference>
<dbReference type="InterPro" id="IPR004635">
    <property type="entry name" value="Pept_S49_SppA"/>
</dbReference>
<dbReference type="NCBIfam" id="TIGR00706">
    <property type="entry name" value="SppA_dom"/>
    <property type="match status" value="1"/>
</dbReference>
<dbReference type="CDD" id="cd07023">
    <property type="entry name" value="S49_Sppa_N_C"/>
    <property type="match status" value="1"/>
</dbReference>
<evidence type="ECO:0000313" key="8">
    <source>
        <dbReference type="EMBL" id="MDN5211646.1"/>
    </source>
</evidence>
<feature type="domain" description="Peptidase S49" evidence="7">
    <location>
        <begin position="119"/>
        <end position="272"/>
    </location>
</feature>
<evidence type="ECO:0000256" key="4">
    <source>
        <dbReference type="ARBA" id="ARBA00022801"/>
    </source>
</evidence>
<dbReference type="InterPro" id="IPR002142">
    <property type="entry name" value="Peptidase_S49"/>
</dbReference>
<dbReference type="PANTHER" id="PTHR33209">
    <property type="entry name" value="PROTEASE 4"/>
    <property type="match status" value="1"/>
</dbReference>
<evidence type="ECO:0000256" key="6">
    <source>
        <dbReference type="ARBA" id="ARBA00023136"/>
    </source>
</evidence>
<feature type="domain" description="Peptidase S49" evidence="7">
    <location>
        <begin position="364"/>
        <end position="514"/>
    </location>
</feature>
<dbReference type="RefSeq" id="WP_346756976.1">
    <property type="nucleotide sequence ID" value="NZ_JAUJEB010000001.1"/>
</dbReference>
<dbReference type="PIRSF" id="PIRSF001217">
    <property type="entry name" value="Protease_4_SppA"/>
    <property type="match status" value="1"/>
</dbReference>